<accession>F4XK75</accession>
<dbReference type="EMBL" id="GL890825">
    <property type="protein sequence ID" value="EGJ35034.1"/>
    <property type="molecule type" value="Genomic_DNA"/>
</dbReference>
<sequence>MIEKDRSQIVNKTYLLQMLPLFYQKHLKIQLKYRNFILLNILVMLVQSIKRVSIEKLANALPLGIKFESIRKRIQRFLSLPNLRFETIWFPIIASILETYFETDELVYIAIDRTNWGKINLLVTSLIWDKRALPIYFTLMPKLGSSNLKEQSSHLST</sequence>
<evidence type="ECO:0000313" key="2">
    <source>
        <dbReference type="Proteomes" id="UP000003959"/>
    </source>
</evidence>
<evidence type="ECO:0008006" key="3">
    <source>
        <dbReference type="Google" id="ProtNLM"/>
    </source>
</evidence>
<dbReference type="eggNOG" id="COG3385">
    <property type="taxonomic scope" value="Bacteria"/>
</dbReference>
<keyword evidence="2" id="KW-1185">Reference proteome</keyword>
<proteinExistence type="predicted"/>
<reference evidence="2" key="1">
    <citation type="journal article" date="2011" name="Proc. Natl. Acad. Sci. U.S.A.">
        <title>Genomic insights into the physiology and ecology of the marine filamentous cyanobacterium Lyngbya majuscula.</title>
        <authorList>
            <person name="Jones A.C."/>
            <person name="Monroe E.A."/>
            <person name="Podell S."/>
            <person name="Hess W.R."/>
            <person name="Klages S."/>
            <person name="Esquenazi E."/>
            <person name="Niessen S."/>
            <person name="Hoover H."/>
            <person name="Rothmann M."/>
            <person name="Lasken R.S."/>
            <person name="Yates J.R.III."/>
            <person name="Reinhardt R."/>
            <person name="Kube M."/>
            <person name="Burkart M.D."/>
            <person name="Allen E.E."/>
            <person name="Dorrestein P.C."/>
            <person name="Gerwick W.H."/>
            <person name="Gerwick L."/>
        </authorList>
    </citation>
    <scope>NUCLEOTIDE SEQUENCE [LARGE SCALE GENOMIC DNA]</scope>
    <source>
        <strain evidence="2">3L</strain>
    </source>
</reference>
<gene>
    <name evidence="1" type="ORF">LYNGBM3L_09700</name>
</gene>
<name>F4XK75_9CYAN</name>
<dbReference type="HOGENOM" id="CLU_060706_1_0_3"/>
<evidence type="ECO:0000313" key="1">
    <source>
        <dbReference type="EMBL" id="EGJ35034.1"/>
    </source>
</evidence>
<dbReference type="Proteomes" id="UP000003959">
    <property type="component" value="Unassembled WGS sequence"/>
</dbReference>
<organism evidence="1 2">
    <name type="scientific">Moorena producens 3L</name>
    <dbReference type="NCBI Taxonomy" id="489825"/>
    <lineage>
        <taxon>Bacteria</taxon>
        <taxon>Bacillati</taxon>
        <taxon>Cyanobacteriota</taxon>
        <taxon>Cyanophyceae</taxon>
        <taxon>Coleofasciculales</taxon>
        <taxon>Coleofasciculaceae</taxon>
        <taxon>Moorena</taxon>
    </lineage>
</organism>
<protein>
    <recommendedName>
        <fullName evidence="3">Transposase</fullName>
    </recommendedName>
</protein>
<dbReference type="AlphaFoldDB" id="F4XK75"/>